<accession>A0ABQ8UDQ7</accession>
<name>A0ABQ8UDQ7_9EUKA</name>
<protein>
    <submittedName>
        <fullName evidence="1">Uncharacterized protein</fullName>
    </submittedName>
</protein>
<comment type="caution">
    <text evidence="1">The sequence shown here is derived from an EMBL/GenBank/DDBJ whole genome shotgun (WGS) entry which is preliminary data.</text>
</comment>
<organism evidence="1 2">
    <name type="scientific">Paratrimastix pyriformis</name>
    <dbReference type="NCBI Taxonomy" id="342808"/>
    <lineage>
        <taxon>Eukaryota</taxon>
        <taxon>Metamonada</taxon>
        <taxon>Preaxostyla</taxon>
        <taxon>Paratrimastigidae</taxon>
        <taxon>Paratrimastix</taxon>
    </lineage>
</organism>
<reference evidence="1" key="1">
    <citation type="journal article" date="2022" name="bioRxiv">
        <title>Genomics of Preaxostyla Flagellates Illuminates Evolutionary Transitions and the Path Towards Mitochondrial Loss.</title>
        <authorList>
            <person name="Novak L.V.F."/>
            <person name="Treitli S.C."/>
            <person name="Pyrih J."/>
            <person name="Halakuc P."/>
            <person name="Pipaliya S.V."/>
            <person name="Vacek V."/>
            <person name="Brzon O."/>
            <person name="Soukal P."/>
            <person name="Eme L."/>
            <person name="Dacks J.B."/>
            <person name="Karnkowska A."/>
            <person name="Elias M."/>
            <person name="Hampl V."/>
        </authorList>
    </citation>
    <scope>NUCLEOTIDE SEQUENCE</scope>
    <source>
        <strain evidence="1">RCP-MX</strain>
    </source>
</reference>
<gene>
    <name evidence="1" type="ORF">PAPYR_8239</name>
</gene>
<evidence type="ECO:0000313" key="1">
    <source>
        <dbReference type="EMBL" id="KAJ4456502.1"/>
    </source>
</evidence>
<keyword evidence="2" id="KW-1185">Reference proteome</keyword>
<dbReference type="Proteomes" id="UP001141327">
    <property type="component" value="Unassembled WGS sequence"/>
</dbReference>
<sequence length="97" mass="10514">MASHMNARPSRLAGLHMRTGFLFAVPRGRIPMIPPGGQVTLPGRPLRAGWPCSGPSIRTSALYHAVTRDVLCRYWHTCQKVPVPGAPDSVLRGCPDS</sequence>
<dbReference type="EMBL" id="JAPMOS010000068">
    <property type="protein sequence ID" value="KAJ4456502.1"/>
    <property type="molecule type" value="Genomic_DNA"/>
</dbReference>
<evidence type="ECO:0000313" key="2">
    <source>
        <dbReference type="Proteomes" id="UP001141327"/>
    </source>
</evidence>
<proteinExistence type="predicted"/>